<sequence>MHNNLEDLTKHPVFHYFVEISNIPRGSGNEKEISDYLVRFAHERNLEVIQDQALNVIIKKAATSGYENVPTVIIQGHMDMVCEKNKGNAHDFEKDPLQLRIIGDMLYATDTTLGADNGVAVAYALALLDSQDIPHPSLEVLITTEEETTMRGAHEINPVHIDGKILVNIDSEEDRKLLVSSAGGVIVTQTLPISWEQAPKQVVTCCISISGLYGGHSGIDIDKGRGNANKLLGRVLYDLSSELPYSIQKISGGLKVNAIPREAEAIIQLPSNAIKKLTEKIKNWNSILKHEFRVSDSNVCIEIEQIDTTSAKVFSKATMDKAIAALMVIPNGVQSMSRALEGLVESSTNLGVVTTSATEIKFESESRSSIKSLKYAMVHQARIIAEILGGELSTDSDYPEWPYRPESPIRKLFEEAYKEKYGTDIEIITVHAGIECGILLEKIPDLDAISIGPDMYCVHTPNEHLSISSTTENWEYFLYVLKKTKNFNWQRERVNVIS</sequence>
<dbReference type="CDD" id="cd03890">
    <property type="entry name" value="M20_pepD"/>
    <property type="match status" value="1"/>
</dbReference>
<reference evidence="2 3" key="1">
    <citation type="submission" date="2015-01" db="EMBL/GenBank/DDBJ databases">
        <title>Genome Assembly of Bacillus badius MTCC 1458.</title>
        <authorList>
            <person name="Verma A."/>
            <person name="Khatri I."/>
            <person name="Mual P."/>
            <person name="Subramanian S."/>
            <person name="Krishnamurthi S."/>
        </authorList>
    </citation>
    <scope>NUCLEOTIDE SEQUENCE [LARGE SCALE GENOMIC DNA]</scope>
    <source>
        <strain evidence="2 3">MTCC 1458</strain>
    </source>
</reference>
<gene>
    <name evidence="2" type="ORF">SD77_3920</name>
</gene>
<dbReference type="Pfam" id="PF07687">
    <property type="entry name" value="M20_dimer"/>
    <property type="match status" value="1"/>
</dbReference>
<dbReference type="PANTHER" id="PTHR43501">
    <property type="entry name" value="CYTOSOL NON-SPECIFIC DIPEPTIDASE"/>
    <property type="match status" value="1"/>
</dbReference>
<keyword evidence="3" id="KW-1185">Reference proteome</keyword>
<dbReference type="InterPro" id="IPR001160">
    <property type="entry name" value="Peptidase_M20C"/>
</dbReference>
<comment type="caution">
    <text evidence="2">The sequence shown here is derived from an EMBL/GenBank/DDBJ whole genome shotgun (WGS) entry which is preliminary data.</text>
</comment>
<dbReference type="PANTHER" id="PTHR43501:SF1">
    <property type="entry name" value="CYTOSOL NON-SPECIFIC DIPEPTIDASE"/>
    <property type="match status" value="1"/>
</dbReference>
<evidence type="ECO:0000313" key="2">
    <source>
        <dbReference type="EMBL" id="KIL79119.1"/>
    </source>
</evidence>
<dbReference type="PRINTS" id="PR00934">
    <property type="entry name" value="XHISDIPTASE"/>
</dbReference>
<accession>A0ABR5AWT7</accession>
<dbReference type="SUPFAM" id="SSF53187">
    <property type="entry name" value="Zn-dependent exopeptidases"/>
    <property type="match status" value="1"/>
</dbReference>
<protein>
    <submittedName>
        <fullName evidence="2">Aminoacyl-histidine dipeptidase (Peptidase D)</fullName>
    </submittedName>
</protein>
<evidence type="ECO:0000313" key="3">
    <source>
        <dbReference type="Proteomes" id="UP000031982"/>
    </source>
</evidence>
<dbReference type="RefSeq" id="WP_052477294.1">
    <property type="nucleotide sequence ID" value="NZ_JARTHD010000008.1"/>
</dbReference>
<dbReference type="NCBIfam" id="TIGR01893">
    <property type="entry name" value="aa-his-dipept"/>
    <property type="match status" value="1"/>
</dbReference>
<proteinExistence type="predicted"/>
<dbReference type="Pfam" id="PF01546">
    <property type="entry name" value="Peptidase_M20"/>
    <property type="match status" value="1"/>
</dbReference>
<dbReference type="EMBL" id="JXLP01000005">
    <property type="protein sequence ID" value="KIL79119.1"/>
    <property type="molecule type" value="Genomic_DNA"/>
</dbReference>
<organism evidence="2 3">
    <name type="scientific">Bacillus badius</name>
    <dbReference type="NCBI Taxonomy" id="1455"/>
    <lineage>
        <taxon>Bacteria</taxon>
        <taxon>Bacillati</taxon>
        <taxon>Bacillota</taxon>
        <taxon>Bacilli</taxon>
        <taxon>Bacillales</taxon>
        <taxon>Bacillaceae</taxon>
        <taxon>Pseudobacillus</taxon>
    </lineage>
</organism>
<feature type="domain" description="Peptidase M20 dimerisation" evidence="1">
    <location>
        <begin position="208"/>
        <end position="292"/>
    </location>
</feature>
<dbReference type="PIRSF" id="PIRSF016599">
    <property type="entry name" value="Xaa-His_dipept"/>
    <property type="match status" value="1"/>
</dbReference>
<name>A0ABR5AWT7_BACBA</name>
<dbReference type="InterPro" id="IPR002933">
    <property type="entry name" value="Peptidase_M20"/>
</dbReference>
<dbReference type="Gene3D" id="3.40.630.10">
    <property type="entry name" value="Zn peptidases"/>
    <property type="match status" value="2"/>
</dbReference>
<dbReference type="InterPro" id="IPR011650">
    <property type="entry name" value="Peptidase_M20_dimer"/>
</dbReference>
<evidence type="ECO:0000259" key="1">
    <source>
        <dbReference type="Pfam" id="PF07687"/>
    </source>
</evidence>
<dbReference type="Proteomes" id="UP000031982">
    <property type="component" value="Unassembled WGS sequence"/>
</dbReference>